<dbReference type="Pfam" id="PF07542">
    <property type="entry name" value="ATP12"/>
    <property type="match status" value="1"/>
</dbReference>
<dbReference type="InterPro" id="IPR023335">
    <property type="entry name" value="ATP12_ortho_dom_sf"/>
</dbReference>
<protein>
    <submittedName>
        <fullName evidence="4">Molecular chaperone</fullName>
    </submittedName>
</protein>
<reference evidence="4 5" key="1">
    <citation type="submission" date="2020-08" db="EMBL/GenBank/DDBJ databases">
        <title>The genome sequence of type strain Novosphingobium flavum NBRC 111647.</title>
        <authorList>
            <person name="Liu Y."/>
        </authorList>
    </citation>
    <scope>NUCLEOTIDE SEQUENCE [LARGE SCALE GENOMIC DNA]</scope>
    <source>
        <strain evidence="4 5">NBRC 111647</strain>
    </source>
</reference>
<dbReference type="GO" id="GO:0043461">
    <property type="term" value="P:proton-transporting ATP synthase complex assembly"/>
    <property type="evidence" value="ECO:0007669"/>
    <property type="project" value="InterPro"/>
</dbReference>
<dbReference type="SUPFAM" id="SSF160909">
    <property type="entry name" value="ATP12-like"/>
    <property type="match status" value="1"/>
</dbReference>
<proteinExistence type="inferred from homology"/>
<dbReference type="RefSeq" id="WP_185662516.1">
    <property type="nucleotide sequence ID" value="NZ_JACLAW010000001.1"/>
</dbReference>
<dbReference type="InterPro" id="IPR042272">
    <property type="entry name" value="ATP12_ATP_synth-F1-assembly_N"/>
</dbReference>
<dbReference type="EMBL" id="JACLAW010000001">
    <property type="protein sequence ID" value="MBC2663904.1"/>
    <property type="molecule type" value="Genomic_DNA"/>
</dbReference>
<accession>A0A7X1FN78</accession>
<dbReference type="Gene3D" id="1.10.3580.10">
    <property type="entry name" value="ATP12 ATPase"/>
    <property type="match status" value="1"/>
</dbReference>
<evidence type="ECO:0000256" key="1">
    <source>
        <dbReference type="ARBA" id="ARBA00008231"/>
    </source>
</evidence>
<comment type="similarity">
    <text evidence="1">Belongs to the ATP12 family.</text>
</comment>
<dbReference type="PANTHER" id="PTHR21013">
    <property type="entry name" value="ATP SYNTHASE MITOCHONDRIAL F1 COMPLEX ASSEMBLY FACTOR 2/ATP12 PROTEIN, MITOCHONDRIAL PRECURSOR"/>
    <property type="match status" value="1"/>
</dbReference>
<dbReference type="AlphaFoldDB" id="A0A7X1FN78"/>
<dbReference type="Proteomes" id="UP000566813">
    <property type="component" value="Unassembled WGS sequence"/>
</dbReference>
<gene>
    <name evidence="4" type="ORF">H7F51_00070</name>
</gene>
<keyword evidence="3" id="KW-0143">Chaperone</keyword>
<keyword evidence="2" id="KW-0809">Transit peptide</keyword>
<evidence type="ECO:0000256" key="2">
    <source>
        <dbReference type="ARBA" id="ARBA00022946"/>
    </source>
</evidence>
<dbReference type="InterPro" id="IPR011419">
    <property type="entry name" value="ATP12_ATP_synth-F1-assembly"/>
</dbReference>
<keyword evidence="5" id="KW-1185">Reference proteome</keyword>
<dbReference type="Gene3D" id="3.30.2180.10">
    <property type="entry name" value="ATP12-like"/>
    <property type="match status" value="1"/>
</dbReference>
<evidence type="ECO:0000313" key="4">
    <source>
        <dbReference type="EMBL" id="MBC2663904.1"/>
    </source>
</evidence>
<name>A0A7X1FN78_9SPHN</name>
<comment type="caution">
    <text evidence="4">The sequence shown here is derived from an EMBL/GenBank/DDBJ whole genome shotgun (WGS) entry which is preliminary data.</text>
</comment>
<dbReference type="PANTHER" id="PTHR21013:SF10">
    <property type="entry name" value="ATP SYNTHASE MITOCHONDRIAL F1 COMPLEX ASSEMBLY FACTOR 2"/>
    <property type="match status" value="1"/>
</dbReference>
<evidence type="ECO:0000313" key="5">
    <source>
        <dbReference type="Proteomes" id="UP000566813"/>
    </source>
</evidence>
<sequence length="231" mass="25394">MKRFYKDVTAAEQEGGWQVLLDGRTVKSQGGRAQLVPSAALAAELAAEWAAQGPDIDPAAFVLRDMADYAIDVIGNDREMAIRELLPYAETDTLCYRAEAGDALRRKQDLLWEPLVTAAEARLGVHFERIGGVIHRPQPPETMLRLETLLGGQDDFALAALRNLAGLAASLITGLAALEPDADTPALWHAAHLEEEWQAERWGRDEEAELRSQRRREAFLAAARFAALARG</sequence>
<organism evidence="4 5">
    <name type="scientific">Novosphingobium flavum</name>
    <dbReference type="NCBI Taxonomy" id="1778672"/>
    <lineage>
        <taxon>Bacteria</taxon>
        <taxon>Pseudomonadati</taxon>
        <taxon>Pseudomonadota</taxon>
        <taxon>Alphaproteobacteria</taxon>
        <taxon>Sphingomonadales</taxon>
        <taxon>Sphingomonadaceae</taxon>
        <taxon>Novosphingobium</taxon>
    </lineage>
</organism>
<evidence type="ECO:0000256" key="3">
    <source>
        <dbReference type="ARBA" id="ARBA00023186"/>
    </source>
</evidence>